<accession>A0A7J6RDS7</accession>
<evidence type="ECO:0000313" key="3">
    <source>
        <dbReference type="Proteomes" id="UP000574390"/>
    </source>
</evidence>
<organism evidence="2 3">
    <name type="scientific">Perkinsus olseni</name>
    <name type="common">Perkinsus atlanticus</name>
    <dbReference type="NCBI Taxonomy" id="32597"/>
    <lineage>
        <taxon>Eukaryota</taxon>
        <taxon>Sar</taxon>
        <taxon>Alveolata</taxon>
        <taxon>Perkinsozoa</taxon>
        <taxon>Perkinsea</taxon>
        <taxon>Perkinsida</taxon>
        <taxon>Perkinsidae</taxon>
        <taxon>Perkinsus</taxon>
    </lineage>
</organism>
<sequence length="106" mass="11944">YGCDQHQSNINQRWYWGEDRIYSPSRPITSFRAQAVKVDENSEESLCIVGPQADGKQLDVPSEQASKGADLVKEANKYPLVYMEPCQPRPEPGQPALADPFEFESI</sequence>
<dbReference type="Proteomes" id="UP000574390">
    <property type="component" value="Unassembled WGS sequence"/>
</dbReference>
<gene>
    <name evidence="2" type="ORF">FOZ62_010433</name>
</gene>
<feature type="non-terminal residue" evidence="2">
    <location>
        <position position="1"/>
    </location>
</feature>
<evidence type="ECO:0000256" key="1">
    <source>
        <dbReference type="SAM" id="MobiDB-lite"/>
    </source>
</evidence>
<dbReference type="AlphaFoldDB" id="A0A7J6RDS7"/>
<dbReference type="EMBL" id="JABANM010022881">
    <property type="protein sequence ID" value="KAF4718844.1"/>
    <property type="molecule type" value="Genomic_DNA"/>
</dbReference>
<comment type="caution">
    <text evidence="2">The sequence shown here is derived from an EMBL/GenBank/DDBJ whole genome shotgun (WGS) entry which is preliminary data.</text>
</comment>
<feature type="region of interest" description="Disordered" evidence="1">
    <location>
        <begin position="86"/>
        <end position="106"/>
    </location>
</feature>
<name>A0A7J6RDS7_PEROL</name>
<protein>
    <submittedName>
        <fullName evidence="2">Uncharacterized protein</fullName>
    </submittedName>
</protein>
<proteinExistence type="predicted"/>
<evidence type="ECO:0000313" key="2">
    <source>
        <dbReference type="EMBL" id="KAF4718844.1"/>
    </source>
</evidence>
<reference evidence="2 3" key="1">
    <citation type="submission" date="2020-04" db="EMBL/GenBank/DDBJ databases">
        <title>Perkinsus olseni comparative genomics.</title>
        <authorList>
            <person name="Bogema D.R."/>
        </authorList>
    </citation>
    <scope>NUCLEOTIDE SEQUENCE [LARGE SCALE GENOMIC DNA]</scope>
    <source>
        <strain evidence="2">ATCC PRA-205</strain>
    </source>
</reference>